<sequence>MNSVKISSRWARHLFACTQPYILSVCKGRCCQGTDRLLIALTPDEAEVQTLLGKVVTGGLLQPDERGLCPWKHHDGLCGLHGTRDKPLGCVASPFTLNSNDTLIIRNRYSRMRCHGTGEPAYKVFRASLDAVFGMPEADRIVGLLDAGCGDITATMLSATYNYLRLLDGLKTR</sequence>
<evidence type="ECO:0008006" key="2">
    <source>
        <dbReference type="Google" id="ProtNLM"/>
    </source>
</evidence>
<dbReference type="AlphaFoldDB" id="A0A0F9B7N1"/>
<reference evidence="1" key="1">
    <citation type="journal article" date="2015" name="Nature">
        <title>Complex archaea that bridge the gap between prokaryotes and eukaryotes.</title>
        <authorList>
            <person name="Spang A."/>
            <person name="Saw J.H."/>
            <person name="Jorgensen S.L."/>
            <person name="Zaremba-Niedzwiedzka K."/>
            <person name="Martijn J."/>
            <person name="Lind A.E."/>
            <person name="van Eijk R."/>
            <person name="Schleper C."/>
            <person name="Guy L."/>
            <person name="Ettema T.J."/>
        </authorList>
    </citation>
    <scope>NUCLEOTIDE SEQUENCE</scope>
</reference>
<proteinExistence type="predicted"/>
<comment type="caution">
    <text evidence="1">The sequence shown here is derived from an EMBL/GenBank/DDBJ whole genome shotgun (WGS) entry which is preliminary data.</text>
</comment>
<evidence type="ECO:0000313" key="1">
    <source>
        <dbReference type="EMBL" id="KKL09787.1"/>
    </source>
</evidence>
<organism evidence="1">
    <name type="scientific">marine sediment metagenome</name>
    <dbReference type="NCBI Taxonomy" id="412755"/>
    <lineage>
        <taxon>unclassified sequences</taxon>
        <taxon>metagenomes</taxon>
        <taxon>ecological metagenomes</taxon>
    </lineage>
</organism>
<protein>
    <recommendedName>
        <fullName evidence="2">YkgJ family cysteine cluster protein</fullName>
    </recommendedName>
</protein>
<name>A0A0F9B7N1_9ZZZZ</name>
<dbReference type="EMBL" id="LAZR01042326">
    <property type="protein sequence ID" value="KKL09787.1"/>
    <property type="molecule type" value="Genomic_DNA"/>
</dbReference>
<gene>
    <name evidence="1" type="ORF">LCGC14_2562370</name>
</gene>
<accession>A0A0F9B7N1</accession>